<name>A0ABR6BAN9_9PSEU</name>
<feature type="domain" description="Biotin-protein ligase N-terminal" evidence="1">
    <location>
        <begin position="48"/>
        <end position="144"/>
    </location>
</feature>
<dbReference type="InterPro" id="IPR019197">
    <property type="entry name" value="Biotin-prot_ligase_N"/>
</dbReference>
<keyword evidence="3" id="KW-1185">Reference proteome</keyword>
<evidence type="ECO:0000259" key="1">
    <source>
        <dbReference type="Pfam" id="PF09825"/>
    </source>
</evidence>
<reference evidence="2 3" key="1">
    <citation type="submission" date="2020-08" db="EMBL/GenBank/DDBJ databases">
        <title>Genomic Encyclopedia of Archaeal and Bacterial Type Strains, Phase II (KMG-II): from individual species to whole genera.</title>
        <authorList>
            <person name="Goeker M."/>
        </authorList>
    </citation>
    <scope>NUCLEOTIDE SEQUENCE [LARGE SCALE GENOMIC DNA]</scope>
    <source>
        <strain evidence="2 3">DSM 43850</strain>
    </source>
</reference>
<dbReference type="Pfam" id="PF09825">
    <property type="entry name" value="BPL_N"/>
    <property type="match status" value="1"/>
</dbReference>
<dbReference type="SUPFAM" id="SSF52317">
    <property type="entry name" value="Class I glutamine amidotransferase-like"/>
    <property type="match status" value="1"/>
</dbReference>
<dbReference type="Gene3D" id="3.40.50.880">
    <property type="match status" value="1"/>
</dbReference>
<proteinExistence type="predicted"/>
<protein>
    <recommendedName>
        <fullName evidence="1">Biotin-protein ligase N-terminal domain-containing protein</fullName>
    </recommendedName>
</protein>
<accession>A0ABR6BAN9</accession>
<evidence type="ECO:0000313" key="2">
    <source>
        <dbReference type="EMBL" id="MBA8923921.1"/>
    </source>
</evidence>
<organism evidence="2 3">
    <name type="scientific">Kutzneria viridogrisea</name>
    <dbReference type="NCBI Taxonomy" id="47990"/>
    <lineage>
        <taxon>Bacteria</taxon>
        <taxon>Bacillati</taxon>
        <taxon>Actinomycetota</taxon>
        <taxon>Actinomycetes</taxon>
        <taxon>Pseudonocardiales</taxon>
        <taxon>Pseudonocardiaceae</taxon>
        <taxon>Kutzneria</taxon>
    </lineage>
</organism>
<dbReference type="PROSITE" id="PS51257">
    <property type="entry name" value="PROKAR_LIPOPROTEIN"/>
    <property type="match status" value="1"/>
</dbReference>
<dbReference type="EMBL" id="JACJID010000001">
    <property type="protein sequence ID" value="MBA8923921.1"/>
    <property type="molecule type" value="Genomic_DNA"/>
</dbReference>
<dbReference type="InterPro" id="IPR006311">
    <property type="entry name" value="TAT_signal"/>
</dbReference>
<gene>
    <name evidence="2" type="ORF">BC739_001118</name>
</gene>
<sequence>MADCRGCRGAGRSRRDFLIAAGGVGLLAGLAACGGQPPAPPAVRPVALVYRGPASCSGCSESVATLLENCPTPFRAVYCGPKEDVRLSAASLATAKVYAQPGGGSVESAWHRMREHAEDIRGWVKAGGHYLGFCLGAYLAAATPGFGLLPGNTSQYISTRHASVRDTDDAVVSVTWRGARRHMFFQDGPVFKLDAGAAATVLATYDNGEPAAVVAGCGAGRIGLVGPHPEADKSWYTSGLANPDGIRPDLGYDLIQTTLAP</sequence>
<evidence type="ECO:0000313" key="3">
    <source>
        <dbReference type="Proteomes" id="UP000517916"/>
    </source>
</evidence>
<dbReference type="Proteomes" id="UP000517916">
    <property type="component" value="Unassembled WGS sequence"/>
</dbReference>
<dbReference type="RefSeq" id="WP_182836464.1">
    <property type="nucleotide sequence ID" value="NZ_BAAABQ010000065.1"/>
</dbReference>
<comment type="caution">
    <text evidence="2">The sequence shown here is derived from an EMBL/GenBank/DDBJ whole genome shotgun (WGS) entry which is preliminary data.</text>
</comment>
<dbReference type="InterPro" id="IPR029062">
    <property type="entry name" value="Class_I_gatase-like"/>
</dbReference>
<dbReference type="PROSITE" id="PS51318">
    <property type="entry name" value="TAT"/>
    <property type="match status" value="1"/>
</dbReference>